<keyword evidence="4 7" id="KW-0267">Excision nuclease</keyword>
<keyword evidence="6 7" id="KW-0742">SOS response</keyword>
<keyword evidence="3 7" id="KW-0228">DNA excision</keyword>
<feature type="domain" description="GIY-YIG" evidence="9">
    <location>
        <begin position="29"/>
        <end position="107"/>
    </location>
</feature>
<dbReference type="PANTHER" id="PTHR30562">
    <property type="entry name" value="UVRC/OXIDOREDUCTASE"/>
    <property type="match status" value="1"/>
</dbReference>
<evidence type="ECO:0000256" key="5">
    <source>
        <dbReference type="ARBA" id="ARBA00023204"/>
    </source>
</evidence>
<evidence type="ECO:0000256" key="1">
    <source>
        <dbReference type="ARBA" id="ARBA00022490"/>
    </source>
</evidence>
<dbReference type="GO" id="GO:0009432">
    <property type="term" value="P:SOS response"/>
    <property type="evidence" value="ECO:0007669"/>
    <property type="project" value="UniProtKB-UniRule"/>
</dbReference>
<protein>
    <recommendedName>
        <fullName evidence="7">UvrABC system protein C</fullName>
        <shortName evidence="7">Protein UvrC</shortName>
    </recommendedName>
    <alternativeName>
        <fullName evidence="7">Excinuclease ABC subunit C</fullName>
    </alternativeName>
</protein>
<evidence type="ECO:0000313" key="11">
    <source>
        <dbReference type="EMBL" id="QQG66411.1"/>
    </source>
</evidence>
<dbReference type="Gene3D" id="3.40.1440.10">
    <property type="entry name" value="GIY-YIG endonuclease"/>
    <property type="match status" value="1"/>
</dbReference>
<dbReference type="AlphaFoldDB" id="A0A7T6AR48"/>
<dbReference type="InterPro" id="IPR001943">
    <property type="entry name" value="UVR_dom"/>
</dbReference>
<accession>A0A7T6AR48</accession>
<dbReference type="NCBIfam" id="TIGR00194">
    <property type="entry name" value="uvrC"/>
    <property type="match status" value="1"/>
</dbReference>
<dbReference type="HAMAP" id="MF_00203">
    <property type="entry name" value="UvrC"/>
    <property type="match status" value="1"/>
</dbReference>
<dbReference type="InterPro" id="IPR050066">
    <property type="entry name" value="UvrABC_protein_C"/>
</dbReference>
<dbReference type="Pfam" id="PF22920">
    <property type="entry name" value="UvrC_RNaseH"/>
    <property type="match status" value="1"/>
</dbReference>
<keyword evidence="2 7" id="KW-0227">DNA damage</keyword>
<dbReference type="KEGG" id="dog:HP555_11300"/>
<evidence type="ECO:0000256" key="4">
    <source>
        <dbReference type="ARBA" id="ARBA00022881"/>
    </source>
</evidence>
<evidence type="ECO:0000256" key="6">
    <source>
        <dbReference type="ARBA" id="ARBA00023236"/>
    </source>
</evidence>
<dbReference type="Pfam" id="PF01541">
    <property type="entry name" value="GIY-YIG"/>
    <property type="match status" value="1"/>
</dbReference>
<dbReference type="Pfam" id="PF02151">
    <property type="entry name" value="UVR"/>
    <property type="match status" value="1"/>
</dbReference>
<dbReference type="GO" id="GO:0005737">
    <property type="term" value="C:cytoplasm"/>
    <property type="evidence" value="ECO:0007669"/>
    <property type="project" value="UniProtKB-SubCell"/>
</dbReference>
<keyword evidence="12" id="KW-1185">Reference proteome</keyword>
<dbReference type="SMART" id="SM00465">
    <property type="entry name" value="GIYc"/>
    <property type="match status" value="1"/>
</dbReference>
<dbReference type="InterPro" id="IPR047296">
    <property type="entry name" value="GIY-YIG_UvrC_Cho"/>
</dbReference>
<dbReference type="GO" id="GO:0009380">
    <property type="term" value="C:excinuclease repair complex"/>
    <property type="evidence" value="ECO:0007669"/>
    <property type="project" value="InterPro"/>
</dbReference>
<dbReference type="Gene3D" id="3.30.420.340">
    <property type="entry name" value="UvrC, RNAse H endonuclease domain"/>
    <property type="match status" value="1"/>
</dbReference>
<dbReference type="SUPFAM" id="SSF82771">
    <property type="entry name" value="GIY-YIG endonuclease"/>
    <property type="match status" value="1"/>
</dbReference>
<dbReference type="InterPro" id="IPR038476">
    <property type="entry name" value="UvrC_RNase_H_dom_sf"/>
</dbReference>
<dbReference type="InterPro" id="IPR035901">
    <property type="entry name" value="GIY-YIG_endonuc_sf"/>
</dbReference>
<keyword evidence="5 7" id="KW-0234">DNA repair</keyword>
<dbReference type="PROSITE" id="PS50151">
    <property type="entry name" value="UVR"/>
    <property type="match status" value="1"/>
</dbReference>
<dbReference type="InterPro" id="IPR010994">
    <property type="entry name" value="RuvA_2-like"/>
</dbReference>
<evidence type="ECO:0000259" key="9">
    <source>
        <dbReference type="PROSITE" id="PS50164"/>
    </source>
</evidence>
<dbReference type="FunFam" id="3.40.1440.10:FF:000001">
    <property type="entry name" value="UvrABC system protein C"/>
    <property type="match status" value="1"/>
</dbReference>
<dbReference type="InterPro" id="IPR000305">
    <property type="entry name" value="GIY-YIG_endonuc"/>
</dbReference>
<dbReference type="GO" id="GO:0009381">
    <property type="term" value="F:excinuclease ABC activity"/>
    <property type="evidence" value="ECO:0007669"/>
    <property type="project" value="UniProtKB-UniRule"/>
</dbReference>
<dbReference type="NCBIfam" id="NF001824">
    <property type="entry name" value="PRK00558.1-5"/>
    <property type="match status" value="1"/>
</dbReference>
<dbReference type="Gene3D" id="1.10.150.20">
    <property type="entry name" value="5' to 3' exonuclease, C-terminal subdomain"/>
    <property type="match status" value="1"/>
</dbReference>
<dbReference type="PROSITE" id="PS50165">
    <property type="entry name" value="UVRC"/>
    <property type="match status" value="1"/>
</dbReference>
<dbReference type="Gene3D" id="4.10.860.10">
    <property type="entry name" value="UVR domain"/>
    <property type="match status" value="1"/>
</dbReference>
<dbReference type="SUPFAM" id="SSF46600">
    <property type="entry name" value="C-terminal UvrC-binding domain of UvrB"/>
    <property type="match status" value="1"/>
</dbReference>
<comment type="subcellular location">
    <subcellularLocation>
        <location evidence="7">Cytoplasm</location>
    </subcellularLocation>
</comment>
<dbReference type="EMBL" id="CP054140">
    <property type="protein sequence ID" value="QQG66411.1"/>
    <property type="molecule type" value="Genomic_DNA"/>
</dbReference>
<gene>
    <name evidence="7 11" type="primary">uvrC</name>
    <name evidence="11" type="ORF">HP555_11300</name>
</gene>
<feature type="domain" description="UvrC family homology region profile" evidence="10">
    <location>
        <begin position="266"/>
        <end position="489"/>
    </location>
</feature>
<evidence type="ECO:0000259" key="8">
    <source>
        <dbReference type="PROSITE" id="PS50151"/>
    </source>
</evidence>
<dbReference type="SUPFAM" id="SSF47781">
    <property type="entry name" value="RuvA domain 2-like"/>
    <property type="match status" value="1"/>
</dbReference>
<dbReference type="Proteomes" id="UP000596092">
    <property type="component" value="Chromosome"/>
</dbReference>
<feature type="domain" description="UVR" evidence="8">
    <location>
        <begin position="215"/>
        <end position="250"/>
    </location>
</feature>
<comment type="function">
    <text evidence="7">The UvrABC repair system catalyzes the recognition and processing of DNA lesions. UvrC both incises the 5' and 3' sides of the lesion. The N-terminal half is responsible for the 3' incision and the C-terminal half is responsible for the 5' incision.</text>
</comment>
<evidence type="ECO:0000256" key="2">
    <source>
        <dbReference type="ARBA" id="ARBA00022763"/>
    </source>
</evidence>
<evidence type="ECO:0000313" key="12">
    <source>
        <dbReference type="Proteomes" id="UP000596092"/>
    </source>
</evidence>
<dbReference type="Pfam" id="PF14520">
    <property type="entry name" value="HHH_5"/>
    <property type="match status" value="1"/>
</dbReference>
<dbReference type="InterPro" id="IPR001162">
    <property type="entry name" value="UvrC_RNase_H_dom"/>
</dbReference>
<proteinExistence type="inferred from homology"/>
<comment type="subunit">
    <text evidence="7">Interacts with UvrB in an incision complex.</text>
</comment>
<dbReference type="InterPro" id="IPR036876">
    <property type="entry name" value="UVR_dom_sf"/>
</dbReference>
<dbReference type="Pfam" id="PF08459">
    <property type="entry name" value="UvrC_RNaseH_dom"/>
    <property type="match status" value="1"/>
</dbReference>
<keyword evidence="1 7" id="KW-0963">Cytoplasm</keyword>
<dbReference type="RefSeq" id="WP_199262557.1">
    <property type="nucleotide sequence ID" value="NZ_CP054140.1"/>
</dbReference>
<dbReference type="CDD" id="cd10434">
    <property type="entry name" value="GIY-YIG_UvrC_Cho"/>
    <property type="match status" value="1"/>
</dbReference>
<organism evidence="11 12">
    <name type="scientific">Desulfobulbus oligotrophicus</name>
    <dbReference type="NCBI Taxonomy" id="1909699"/>
    <lineage>
        <taxon>Bacteria</taxon>
        <taxon>Pseudomonadati</taxon>
        <taxon>Thermodesulfobacteriota</taxon>
        <taxon>Desulfobulbia</taxon>
        <taxon>Desulfobulbales</taxon>
        <taxon>Desulfobulbaceae</taxon>
        <taxon>Desulfobulbus</taxon>
    </lineage>
</organism>
<evidence type="ECO:0000256" key="3">
    <source>
        <dbReference type="ARBA" id="ARBA00022769"/>
    </source>
</evidence>
<comment type="similarity">
    <text evidence="7">Belongs to the UvrC family.</text>
</comment>
<sequence length="625" mass="70771">MDTPTSNPDALPKESSSPLSTDFLATVSHGPGVYQMLGKKEVLYVGKARDLRKRLSQYVHYTGPPHSKTAAMLSRVARVETFLTTTEKEALILEASLIKQHRPRYNVILRDDKNYPLIKVTTSEPWPRVIVTRKRFRDGNRYFGPYASSTAMRATIQLLSRLFPLRRCATMRERSRPCLNFQMNRCLAPCAGKVDSAEYQRMVESIIMILEGKADKVIAKLTAKMTNAAAEQAFEQAAFYRDQIQYLEKTIEHQAVVATHDLDQDVIGFHRQDAAVGIAVLFVRGGMLTGSQTFFLSEPLGDDSTVLTQSILQYYSNDRQPPRELLLPFSLEDQGPITERLAELREGAVTLHTPQRGKRMQLMRMAGTNAAQIFSEQAKKQQSWNSLATALQTKLHLKNRPETIECLDISNLQGRQAVGSLVCFIQGEKAAGRYRHYRIRSQDTPDDYAMMREVLERRMHKAVHENDPLPDLLLLDGGKGQLGVAVDVLNRFDLLNRIDLVAIAEEKEEEGEKLFRPGRKNPILLQPHSPVLLYLMRIRDEAHRFGITHHRRLRSKDQLHSRLDNLQGVGPQRKKLLLRSLGSVQRVLAADRQTLAEIPGIGSRLSEKIYQQLHPNNGSSSDEKV</sequence>
<reference evidence="11 12" key="1">
    <citation type="submission" date="2020-05" db="EMBL/GenBank/DDBJ databases">
        <title>Complete genome of Desulfobulbus oligotrophicus.</title>
        <authorList>
            <person name="Podar M."/>
        </authorList>
    </citation>
    <scope>NUCLEOTIDE SEQUENCE [LARGE SCALE GENOMIC DNA]</scope>
    <source>
        <strain evidence="11 12">Prop6</strain>
    </source>
</reference>
<name>A0A7T6AR48_9BACT</name>
<dbReference type="PANTHER" id="PTHR30562:SF1">
    <property type="entry name" value="UVRABC SYSTEM PROTEIN C"/>
    <property type="match status" value="1"/>
</dbReference>
<dbReference type="InterPro" id="IPR004791">
    <property type="entry name" value="UvrC"/>
</dbReference>
<dbReference type="PROSITE" id="PS50164">
    <property type="entry name" value="GIY_YIG"/>
    <property type="match status" value="1"/>
</dbReference>
<dbReference type="GO" id="GO:0006289">
    <property type="term" value="P:nucleotide-excision repair"/>
    <property type="evidence" value="ECO:0007669"/>
    <property type="project" value="UniProtKB-UniRule"/>
</dbReference>
<dbReference type="GO" id="GO:0003677">
    <property type="term" value="F:DNA binding"/>
    <property type="evidence" value="ECO:0007669"/>
    <property type="project" value="UniProtKB-UniRule"/>
</dbReference>
<evidence type="ECO:0000259" key="10">
    <source>
        <dbReference type="PROSITE" id="PS50165"/>
    </source>
</evidence>
<evidence type="ECO:0000256" key="7">
    <source>
        <dbReference type="HAMAP-Rule" id="MF_00203"/>
    </source>
</evidence>